<feature type="compositionally biased region" description="Basic and acidic residues" evidence="12">
    <location>
        <begin position="59"/>
        <end position="74"/>
    </location>
</feature>
<comment type="similarity">
    <text evidence="2 10 11">Belongs to the TonB-dependent receptor family.</text>
</comment>
<evidence type="ECO:0000256" key="12">
    <source>
        <dbReference type="SAM" id="MobiDB-lite"/>
    </source>
</evidence>
<evidence type="ECO:0000256" key="4">
    <source>
        <dbReference type="ARBA" id="ARBA00022452"/>
    </source>
</evidence>
<evidence type="ECO:0000259" key="14">
    <source>
        <dbReference type="Pfam" id="PF00593"/>
    </source>
</evidence>
<keyword evidence="13" id="KW-0732">Signal</keyword>
<gene>
    <name evidence="16" type="ORF">EIP75_17425</name>
</gene>
<evidence type="ECO:0000256" key="6">
    <source>
        <dbReference type="ARBA" id="ARBA00023077"/>
    </source>
</evidence>
<proteinExistence type="inferred from homology"/>
<dbReference type="GO" id="GO:0009279">
    <property type="term" value="C:cell outer membrane"/>
    <property type="evidence" value="ECO:0007669"/>
    <property type="project" value="UniProtKB-SubCell"/>
</dbReference>
<keyword evidence="7 10" id="KW-0472">Membrane</keyword>
<dbReference type="GO" id="GO:0015344">
    <property type="term" value="F:siderophore uptake transmembrane transporter activity"/>
    <property type="evidence" value="ECO:0007669"/>
    <property type="project" value="TreeGrafter"/>
</dbReference>
<dbReference type="InterPro" id="IPR039426">
    <property type="entry name" value="TonB-dep_rcpt-like"/>
</dbReference>
<name>A0A426V8J7_9BURK</name>
<dbReference type="InterPro" id="IPR037066">
    <property type="entry name" value="Plug_dom_sf"/>
</dbReference>
<keyword evidence="8 16" id="KW-0675">Receptor</keyword>
<dbReference type="SUPFAM" id="SSF56935">
    <property type="entry name" value="Porins"/>
    <property type="match status" value="1"/>
</dbReference>
<keyword evidence="17" id="KW-1185">Reference proteome</keyword>
<protein>
    <submittedName>
        <fullName evidence="16">TonB-dependent receptor</fullName>
    </submittedName>
</protein>
<keyword evidence="4 10" id="KW-1134">Transmembrane beta strand</keyword>
<evidence type="ECO:0000256" key="10">
    <source>
        <dbReference type="PROSITE-ProRule" id="PRU01360"/>
    </source>
</evidence>
<evidence type="ECO:0000256" key="1">
    <source>
        <dbReference type="ARBA" id="ARBA00004571"/>
    </source>
</evidence>
<evidence type="ECO:0000256" key="5">
    <source>
        <dbReference type="ARBA" id="ARBA00022692"/>
    </source>
</evidence>
<evidence type="ECO:0000256" key="3">
    <source>
        <dbReference type="ARBA" id="ARBA00022448"/>
    </source>
</evidence>
<evidence type="ECO:0000256" key="2">
    <source>
        <dbReference type="ARBA" id="ARBA00009810"/>
    </source>
</evidence>
<feature type="chain" id="PRO_5019446619" evidence="13">
    <location>
        <begin position="31"/>
        <end position="755"/>
    </location>
</feature>
<feature type="domain" description="TonB-dependent receptor plug" evidence="15">
    <location>
        <begin position="80"/>
        <end position="182"/>
    </location>
</feature>
<keyword evidence="9 10" id="KW-0998">Cell outer membrane</keyword>
<dbReference type="GO" id="GO:0044718">
    <property type="term" value="P:siderophore transmembrane transport"/>
    <property type="evidence" value="ECO:0007669"/>
    <property type="project" value="TreeGrafter"/>
</dbReference>
<dbReference type="Gene3D" id="2.170.130.10">
    <property type="entry name" value="TonB-dependent receptor, plug domain"/>
    <property type="match status" value="1"/>
</dbReference>
<evidence type="ECO:0000259" key="15">
    <source>
        <dbReference type="Pfam" id="PF07715"/>
    </source>
</evidence>
<accession>A0A426V8J7</accession>
<evidence type="ECO:0000313" key="16">
    <source>
        <dbReference type="EMBL" id="RRS03100.1"/>
    </source>
</evidence>
<comment type="subcellular location">
    <subcellularLocation>
        <location evidence="1 10">Cell outer membrane</location>
        <topology evidence="1 10">Multi-pass membrane protein</topology>
    </subcellularLocation>
</comment>
<dbReference type="PANTHER" id="PTHR30069">
    <property type="entry name" value="TONB-DEPENDENT OUTER MEMBRANE RECEPTOR"/>
    <property type="match status" value="1"/>
</dbReference>
<keyword evidence="6 11" id="KW-0798">TonB box</keyword>
<dbReference type="PANTHER" id="PTHR30069:SF41">
    <property type="entry name" value="HEME_HEMOPEXIN UTILIZATION PROTEIN C"/>
    <property type="match status" value="1"/>
</dbReference>
<dbReference type="Proteomes" id="UP000269265">
    <property type="component" value="Unassembled WGS sequence"/>
</dbReference>
<dbReference type="EMBL" id="RSED01000015">
    <property type="protein sequence ID" value="RRS03100.1"/>
    <property type="molecule type" value="Genomic_DNA"/>
</dbReference>
<evidence type="ECO:0000313" key="17">
    <source>
        <dbReference type="Proteomes" id="UP000269265"/>
    </source>
</evidence>
<feature type="region of interest" description="Disordered" evidence="12">
    <location>
        <begin position="33"/>
        <end position="81"/>
    </location>
</feature>
<organism evidence="16 17">
    <name type="scientific">Aquabacterium soli</name>
    <dbReference type="NCBI Taxonomy" id="2493092"/>
    <lineage>
        <taxon>Bacteria</taxon>
        <taxon>Pseudomonadati</taxon>
        <taxon>Pseudomonadota</taxon>
        <taxon>Betaproteobacteria</taxon>
        <taxon>Burkholderiales</taxon>
        <taxon>Aquabacterium</taxon>
    </lineage>
</organism>
<keyword evidence="5 10" id="KW-0812">Transmembrane</keyword>
<keyword evidence="3 10" id="KW-0813">Transport</keyword>
<evidence type="ECO:0000256" key="7">
    <source>
        <dbReference type="ARBA" id="ARBA00023136"/>
    </source>
</evidence>
<dbReference type="InterPro" id="IPR036942">
    <property type="entry name" value="Beta-barrel_TonB_sf"/>
</dbReference>
<evidence type="ECO:0000256" key="13">
    <source>
        <dbReference type="SAM" id="SignalP"/>
    </source>
</evidence>
<feature type="signal peptide" evidence="13">
    <location>
        <begin position="1"/>
        <end position="30"/>
    </location>
</feature>
<feature type="domain" description="TonB-dependent receptor-like beta-barrel" evidence="14">
    <location>
        <begin position="306"/>
        <end position="722"/>
    </location>
</feature>
<evidence type="ECO:0000256" key="11">
    <source>
        <dbReference type="RuleBase" id="RU003357"/>
    </source>
</evidence>
<evidence type="ECO:0000256" key="8">
    <source>
        <dbReference type="ARBA" id="ARBA00023170"/>
    </source>
</evidence>
<dbReference type="InterPro" id="IPR000531">
    <property type="entry name" value="Beta-barrel_TonB"/>
</dbReference>
<feature type="compositionally biased region" description="Low complexity" evidence="12">
    <location>
        <begin position="33"/>
        <end position="46"/>
    </location>
</feature>
<dbReference type="AlphaFoldDB" id="A0A426V8J7"/>
<dbReference type="Pfam" id="PF07715">
    <property type="entry name" value="Plug"/>
    <property type="match status" value="1"/>
</dbReference>
<dbReference type="PROSITE" id="PS52016">
    <property type="entry name" value="TONB_DEPENDENT_REC_3"/>
    <property type="match status" value="1"/>
</dbReference>
<sequence length="755" mass="82701">MQHHPRPSLAHHCRLFLLILCLTGSPPILAQQAPASAAPASAASSSPKPPQDDAPESNRLPDIKVQDTVLRDGPARTLPSTAPVTRVDSRELEMRNTGTLNDALRDIPGVAVQGGPRDGATKLSIRGYSDSEDVRVKIDGAVKGFEKYRYGSGISLDPELIKTIEVERGTSLFAGSGALGGTISATTKSAADLLGRGERWGALAKFGYNDNNHERLRMLSLFGRPHERIDLLVSLTDRESSDLELADKTRLPVSATDAHSRLFKLGLMPTDDLTLDISRVEQHSGPALELYDVLGGSPTDSFGVVERTVDDVTHSLRFVYAPSSVPWLKLRGTLARGDMHLLDLRTMRDNPTRDSDDAYDWRYRIDTAELFGEARFKAGPMQAQVTAGLQRVRNDRDAQVHYSNPLYADPDMAEFPGYSGAQPPGLSQSTALILDHNLTWGPATVSVGSRWDKQLAEAKGGTAYVMNRAGVPSSIEFRQSSPSVALTLRALDDLSATIRRSRAFRPPLIDEYFTNNGYCNSDQALYELSGETGICGHLYQPEVAYQTEFTLAWVPKDKLWGGRLQTRATFFRITTSHVLESITAVNGRSEQPGVEYRHGSELEASYDHPFWFMNLAVSRVDARQENGGANAPAVFDLPGSLTSATLGTRWLDNKVETGLRWRRHGDRTTLSGAQVRPECGRLTGQVLPNQRRVATQYGPEVLDLFASWRIEERTVLRVSVDNATNESYCTLSGFLGGIGLPAAGRAAKMTLSVQM</sequence>
<comment type="caution">
    <text evidence="16">The sequence shown here is derived from an EMBL/GenBank/DDBJ whole genome shotgun (WGS) entry which is preliminary data.</text>
</comment>
<dbReference type="Gene3D" id="2.40.170.20">
    <property type="entry name" value="TonB-dependent receptor, beta-barrel domain"/>
    <property type="match status" value="1"/>
</dbReference>
<evidence type="ECO:0000256" key="9">
    <source>
        <dbReference type="ARBA" id="ARBA00023237"/>
    </source>
</evidence>
<dbReference type="Pfam" id="PF00593">
    <property type="entry name" value="TonB_dep_Rec_b-barrel"/>
    <property type="match status" value="1"/>
</dbReference>
<dbReference type="InterPro" id="IPR012910">
    <property type="entry name" value="Plug_dom"/>
</dbReference>
<reference evidence="16 17" key="1">
    <citation type="submission" date="2018-12" db="EMBL/GenBank/DDBJ databases">
        <title>The whole draft genome of Aquabacterium sp. SJQ9.</title>
        <authorList>
            <person name="Sun L."/>
            <person name="Gao X."/>
            <person name="Chen W."/>
            <person name="Huang K."/>
        </authorList>
    </citation>
    <scope>NUCLEOTIDE SEQUENCE [LARGE SCALE GENOMIC DNA]</scope>
    <source>
        <strain evidence="16 17">SJQ9</strain>
    </source>
</reference>